<sequence length="70" mass="8459">MFTEQWEEDLERRKAKEAELEKRTLAFRESYENGDMTEEEYQQTINQAFDFAEPQDTWVPIEEEGPEEPL</sequence>
<protein>
    <submittedName>
        <fullName evidence="1">Uncharacterized protein</fullName>
    </submittedName>
</protein>
<evidence type="ECO:0000313" key="1">
    <source>
        <dbReference type="EMBL" id="GCF93991.1"/>
    </source>
</evidence>
<dbReference type="Proteomes" id="UP000290567">
    <property type="component" value="Unassembled WGS sequence"/>
</dbReference>
<gene>
    <name evidence="1" type="ORF">NRIC_18820</name>
</gene>
<evidence type="ECO:0000313" key="2">
    <source>
        <dbReference type="Proteomes" id="UP000290567"/>
    </source>
</evidence>
<proteinExistence type="predicted"/>
<comment type="caution">
    <text evidence="1">The sequence shown here is derived from an EMBL/GenBank/DDBJ whole genome shotgun (WGS) entry which is preliminary data.</text>
</comment>
<keyword evidence="2" id="KW-1185">Reference proteome</keyword>
<accession>A0A4P5PCI4</accession>
<reference evidence="2" key="1">
    <citation type="submission" date="2019-02" db="EMBL/GenBank/DDBJ databases">
        <title>Draft genome sequence of Enterococcus sp. Gos25-1.</title>
        <authorList>
            <person name="Tanaka N."/>
            <person name="Shiwa Y."/>
            <person name="Fujita N."/>
        </authorList>
    </citation>
    <scope>NUCLEOTIDE SEQUENCE [LARGE SCALE GENOMIC DNA]</scope>
    <source>
        <strain evidence="2">Gos25-1</strain>
    </source>
</reference>
<dbReference type="OrthoDB" id="9970215at2"/>
<dbReference type="AlphaFoldDB" id="A0A4P5PCI4"/>
<dbReference type="RefSeq" id="WP_146622431.1">
    <property type="nucleotide sequence ID" value="NZ_BJCC01000014.1"/>
</dbReference>
<dbReference type="EMBL" id="BJCC01000014">
    <property type="protein sequence ID" value="GCF93991.1"/>
    <property type="molecule type" value="Genomic_DNA"/>
</dbReference>
<name>A0A4P5PCI4_9ENTE</name>
<organism evidence="1 2">
    <name type="scientific">Enterococcus florum</name>
    <dbReference type="NCBI Taxonomy" id="2480627"/>
    <lineage>
        <taxon>Bacteria</taxon>
        <taxon>Bacillati</taxon>
        <taxon>Bacillota</taxon>
        <taxon>Bacilli</taxon>
        <taxon>Lactobacillales</taxon>
        <taxon>Enterococcaceae</taxon>
        <taxon>Enterococcus</taxon>
    </lineage>
</organism>